<sequence length="84" mass="9147">MDDYPGVEIAHDLDATLAGADVVTIFTGHHHYASLEPARVKEISGQEHPVIIDGRNVVDPDAFIRAGFIYKGIGRGDKNSHPVR</sequence>
<protein>
    <recommendedName>
        <fullName evidence="1">UDP-glucose/GDP-mannose dehydrogenase C-terminal domain-containing protein</fullName>
    </recommendedName>
</protein>
<feature type="domain" description="UDP-glucose/GDP-mannose dehydrogenase C-terminal" evidence="1">
    <location>
        <begin position="5"/>
        <end position="60"/>
    </location>
</feature>
<dbReference type="Gene3D" id="3.40.50.720">
    <property type="entry name" value="NAD(P)-binding Rossmann-like Domain"/>
    <property type="match status" value="1"/>
</dbReference>
<dbReference type="SUPFAM" id="SSF52413">
    <property type="entry name" value="UDP-glucose/GDP-mannose dehydrogenase C-terminal domain"/>
    <property type="match status" value="1"/>
</dbReference>
<dbReference type="Proteomes" id="UP000069850">
    <property type="component" value="Chromosome 1"/>
</dbReference>
<dbReference type="InterPro" id="IPR036220">
    <property type="entry name" value="UDP-Glc/GDP-Man_DH_C_sf"/>
</dbReference>
<organism evidence="2 3">
    <name type="scientific">Methanoculleus bourgensis</name>
    <dbReference type="NCBI Taxonomy" id="83986"/>
    <lineage>
        <taxon>Archaea</taxon>
        <taxon>Methanobacteriati</taxon>
        <taxon>Methanobacteriota</taxon>
        <taxon>Stenosarchaea group</taxon>
        <taxon>Methanomicrobia</taxon>
        <taxon>Methanomicrobiales</taxon>
        <taxon>Methanomicrobiaceae</taxon>
        <taxon>Methanoculleus</taxon>
    </lineage>
</organism>
<dbReference type="InterPro" id="IPR014027">
    <property type="entry name" value="UDP-Glc/GDP-Man_DH_C"/>
</dbReference>
<gene>
    <name evidence="2" type="ORF">MMAB1_1082</name>
</gene>
<dbReference type="Pfam" id="PF03720">
    <property type="entry name" value="UDPG_MGDP_dh_C"/>
    <property type="match status" value="1"/>
</dbReference>
<reference evidence="2 3" key="1">
    <citation type="submission" date="2016-01" db="EMBL/GenBank/DDBJ databases">
        <authorList>
            <person name="Manzoor S."/>
        </authorList>
    </citation>
    <scope>NUCLEOTIDE SEQUENCE [LARGE SCALE GENOMIC DNA]</scope>
    <source>
        <strain evidence="2">Methanoculleus sp MAB1</strain>
    </source>
</reference>
<dbReference type="GO" id="GO:0051287">
    <property type="term" value="F:NAD binding"/>
    <property type="evidence" value="ECO:0007669"/>
    <property type="project" value="InterPro"/>
</dbReference>
<evidence type="ECO:0000313" key="3">
    <source>
        <dbReference type="Proteomes" id="UP000069850"/>
    </source>
</evidence>
<dbReference type="KEGG" id="mema:MMAB1_1082"/>
<evidence type="ECO:0000313" key="2">
    <source>
        <dbReference type="EMBL" id="CVK32296.1"/>
    </source>
</evidence>
<accession>A0A0X3BJG9</accession>
<dbReference type="EMBL" id="LT158599">
    <property type="protein sequence ID" value="CVK32296.1"/>
    <property type="molecule type" value="Genomic_DNA"/>
</dbReference>
<evidence type="ECO:0000259" key="1">
    <source>
        <dbReference type="Pfam" id="PF03720"/>
    </source>
</evidence>
<dbReference type="GO" id="GO:0016616">
    <property type="term" value="F:oxidoreductase activity, acting on the CH-OH group of donors, NAD or NADP as acceptor"/>
    <property type="evidence" value="ECO:0007669"/>
    <property type="project" value="InterPro"/>
</dbReference>
<proteinExistence type="predicted"/>
<dbReference type="AlphaFoldDB" id="A0A0X3BJG9"/>
<name>A0A0X3BJG9_9EURY</name>